<gene>
    <name evidence="2" type="ORF">B0H17DRAFT_1135109</name>
</gene>
<dbReference type="AlphaFoldDB" id="A0AAD7GIB4"/>
<evidence type="ECO:0000313" key="3">
    <source>
        <dbReference type="Proteomes" id="UP001221757"/>
    </source>
</evidence>
<dbReference type="EMBL" id="JARKIE010000073">
    <property type="protein sequence ID" value="KAJ7689298.1"/>
    <property type="molecule type" value="Genomic_DNA"/>
</dbReference>
<name>A0AAD7GIB4_MYCRO</name>
<dbReference type="Proteomes" id="UP001221757">
    <property type="component" value="Unassembled WGS sequence"/>
</dbReference>
<reference evidence="2" key="1">
    <citation type="submission" date="2023-03" db="EMBL/GenBank/DDBJ databases">
        <title>Massive genome expansion in bonnet fungi (Mycena s.s.) driven by repeated elements and novel gene families across ecological guilds.</title>
        <authorList>
            <consortium name="Lawrence Berkeley National Laboratory"/>
            <person name="Harder C.B."/>
            <person name="Miyauchi S."/>
            <person name="Viragh M."/>
            <person name="Kuo A."/>
            <person name="Thoen E."/>
            <person name="Andreopoulos B."/>
            <person name="Lu D."/>
            <person name="Skrede I."/>
            <person name="Drula E."/>
            <person name="Henrissat B."/>
            <person name="Morin E."/>
            <person name="Kohler A."/>
            <person name="Barry K."/>
            <person name="LaButti K."/>
            <person name="Morin E."/>
            <person name="Salamov A."/>
            <person name="Lipzen A."/>
            <person name="Mereny Z."/>
            <person name="Hegedus B."/>
            <person name="Baldrian P."/>
            <person name="Stursova M."/>
            <person name="Weitz H."/>
            <person name="Taylor A."/>
            <person name="Grigoriev I.V."/>
            <person name="Nagy L.G."/>
            <person name="Martin F."/>
            <person name="Kauserud H."/>
        </authorList>
    </citation>
    <scope>NUCLEOTIDE SEQUENCE</scope>
    <source>
        <strain evidence="2">CBHHK067</strain>
    </source>
</reference>
<evidence type="ECO:0000256" key="1">
    <source>
        <dbReference type="SAM" id="MobiDB-lite"/>
    </source>
</evidence>
<accession>A0AAD7GIB4</accession>
<organism evidence="2 3">
    <name type="scientific">Mycena rosella</name>
    <name type="common">Pink bonnet</name>
    <name type="synonym">Agaricus rosellus</name>
    <dbReference type="NCBI Taxonomy" id="1033263"/>
    <lineage>
        <taxon>Eukaryota</taxon>
        <taxon>Fungi</taxon>
        <taxon>Dikarya</taxon>
        <taxon>Basidiomycota</taxon>
        <taxon>Agaricomycotina</taxon>
        <taxon>Agaricomycetes</taxon>
        <taxon>Agaricomycetidae</taxon>
        <taxon>Agaricales</taxon>
        <taxon>Marasmiineae</taxon>
        <taxon>Mycenaceae</taxon>
        <taxon>Mycena</taxon>
    </lineage>
</organism>
<proteinExistence type="predicted"/>
<feature type="region of interest" description="Disordered" evidence="1">
    <location>
        <begin position="254"/>
        <end position="283"/>
    </location>
</feature>
<comment type="caution">
    <text evidence="2">The sequence shown here is derived from an EMBL/GenBank/DDBJ whole genome shotgun (WGS) entry which is preliminary data.</text>
</comment>
<evidence type="ECO:0000313" key="2">
    <source>
        <dbReference type="EMBL" id="KAJ7689298.1"/>
    </source>
</evidence>
<protein>
    <submittedName>
        <fullName evidence="2">Uncharacterized protein</fullName>
    </submittedName>
</protein>
<keyword evidence="3" id="KW-1185">Reference proteome</keyword>
<sequence length="556" mass="62304">MDILQTIFLDPDIHDFMVMEKIAPPSIVSVYHPNLVASVSLHWRDVVWGTPKFWTSFNLRLSPHGSQHIIHRLRVPTVPYTVTGVQFTAPYGRPGDRTRNRKLISRGSYGTRKNSKSTALEPIKVPNPCASNAGDTSATSKFKWSRALQSLPADLLICSHNSLEAGARIFGGWLSNELFMCTAPVQGRNKQGEEDMINVADSRLTTLEIGGAAGEVAATIRPAPAHTSHIDPHVGLRSAWNCIQTPTILTGKRLQAAQPTEPTPRNHKGIQRESHATRQRQLRTQLPKQQNRLTWIRFTARTGAVYGRINTASYGTTYGAGRNRTKSRQRVIRDGTGCRMNPYRMPYFMVMVGSPKNAALSIAFEWNPAPQSPRTVEALNGALEHAERWDSVVVPTDPEFFEKLSPARGRLHKLERITFYSKSDSAPSGGAPVPGVFRDVPALRSVAFRNVKELAVLPPFPWRQVQNVHIDHGTVDALCGIMKATPKLQHIQSIHVQYFHWIPSDVFPSHSPFLKAVGYLVAVQLWQHSPKLHYSWNFMLKQISKDRLKISYHNSE</sequence>